<protein>
    <recommendedName>
        <fullName evidence="1">Bacterial Ig-like domain-containing protein</fullName>
    </recommendedName>
</protein>
<organism evidence="2 3">
    <name type="scientific">Sporosarcina ureae</name>
    <dbReference type="NCBI Taxonomy" id="1571"/>
    <lineage>
        <taxon>Bacteria</taxon>
        <taxon>Bacillati</taxon>
        <taxon>Bacillota</taxon>
        <taxon>Bacilli</taxon>
        <taxon>Bacillales</taxon>
        <taxon>Caryophanaceae</taxon>
        <taxon>Sporosarcina</taxon>
    </lineage>
</organism>
<proteinExistence type="predicted"/>
<sequence length="152" mass="17243">MKRKNLIILIGIIMILAACSEEKDINDKGNQSKMNNIDSFYKDGDISISISVSQERYDQGETPVVIMRNEGEAPVDYTGLGTSLEYLQDNVWVAADDAVTEDKLNVLEPGKKIDQKFPQSYIQQKGVYRIVFKFHANRNKESKKIAVSFYVD</sequence>
<dbReference type="Proteomes" id="UP000192486">
    <property type="component" value="Chromosome"/>
</dbReference>
<feature type="domain" description="Bacterial Ig-like" evidence="1">
    <location>
        <begin position="46"/>
        <end position="141"/>
    </location>
</feature>
<dbReference type="InterPro" id="IPR046878">
    <property type="entry name" value="Big_14"/>
</dbReference>
<dbReference type="Pfam" id="PF20251">
    <property type="entry name" value="Big_14"/>
    <property type="match status" value="1"/>
</dbReference>
<name>A0ABN4YUT9_SPOUR</name>
<evidence type="ECO:0000313" key="3">
    <source>
        <dbReference type="Proteomes" id="UP000192486"/>
    </source>
</evidence>
<dbReference type="RefSeq" id="WP_029053616.1">
    <property type="nucleotide sequence ID" value="NZ_CP015108.1"/>
</dbReference>
<evidence type="ECO:0000259" key="1">
    <source>
        <dbReference type="Pfam" id="PF20251"/>
    </source>
</evidence>
<accession>A0ABN4YUT9</accession>
<keyword evidence="3" id="KW-1185">Reference proteome</keyword>
<dbReference type="EMBL" id="CP015108">
    <property type="protein sequence ID" value="ARF14685.1"/>
    <property type="molecule type" value="Genomic_DNA"/>
</dbReference>
<evidence type="ECO:0000313" key="2">
    <source>
        <dbReference type="EMBL" id="ARF14685.1"/>
    </source>
</evidence>
<dbReference type="PROSITE" id="PS51257">
    <property type="entry name" value="PROKAR_LIPOPROTEIN"/>
    <property type="match status" value="1"/>
</dbReference>
<reference evidence="2 3" key="1">
    <citation type="submission" date="2016-04" db="EMBL/GenBank/DDBJ databases">
        <title>Comparative Genomics and Epigenetics of Sporosarcina ureae.</title>
        <authorList>
            <person name="Oliver A.S."/>
            <person name="Cooper K.K."/>
        </authorList>
    </citation>
    <scope>NUCLEOTIDE SEQUENCE [LARGE SCALE GENOMIC DNA]</scope>
    <source>
        <strain evidence="2 3">S204</strain>
    </source>
</reference>
<gene>
    <name evidence="2" type="ORF">SporoS204_11340</name>
</gene>